<gene>
    <name evidence="2" type="ORF">D7316_03790</name>
</gene>
<dbReference type="KEGG" id="gom:D7316_03790"/>
<evidence type="ECO:0000256" key="1">
    <source>
        <dbReference type="SAM" id="MobiDB-lite"/>
    </source>
</evidence>
<dbReference type="RefSeq" id="WP_124709585.1">
    <property type="nucleotide sequence ID" value="NZ_CP033972.1"/>
</dbReference>
<dbReference type="CDD" id="cd22231">
    <property type="entry name" value="RHH_NikR_HicB-like"/>
    <property type="match status" value="1"/>
</dbReference>
<reference evidence="2 3" key="1">
    <citation type="submission" date="2018-11" db="EMBL/GenBank/DDBJ databases">
        <title>Gordonia insulae sp. nov., isolated from an island soil.</title>
        <authorList>
            <person name="Kim Y.S."/>
            <person name="Kim S.B."/>
        </authorList>
    </citation>
    <scope>NUCLEOTIDE SEQUENCE [LARGE SCALE GENOMIC DNA]</scope>
    <source>
        <strain evidence="2 3">MMS17-SY073</strain>
    </source>
</reference>
<proteinExistence type="predicted"/>
<evidence type="ECO:0000313" key="3">
    <source>
        <dbReference type="Proteomes" id="UP000271469"/>
    </source>
</evidence>
<dbReference type="EMBL" id="CP033972">
    <property type="protein sequence ID" value="AZG47182.1"/>
    <property type="molecule type" value="Genomic_DNA"/>
</dbReference>
<dbReference type="AlphaFoldDB" id="A0A3G8JRT4"/>
<evidence type="ECO:0000313" key="2">
    <source>
        <dbReference type="EMBL" id="AZG47182.1"/>
    </source>
</evidence>
<feature type="region of interest" description="Disordered" evidence="1">
    <location>
        <begin position="53"/>
        <end position="75"/>
    </location>
</feature>
<protein>
    <submittedName>
        <fullName evidence="2">Uncharacterized protein</fullName>
    </submittedName>
</protein>
<name>A0A3G8JRT4_9ACTN</name>
<dbReference type="Proteomes" id="UP000271469">
    <property type="component" value="Chromosome"/>
</dbReference>
<sequence length="350" mass="38335">MAATDHRVMRIPLPVPLIREMDAVIIQGIGGYATRAEFIVDAIQERILELSVEETEDAGPPPRQEEEPGAQPYESTVRKTIPVTSRKDRPTTVLSPPVAGYVVPAAGDLSRPESRALFGLHNRDYPSLWALTKLAALAAEGPIPVEDYVTDVLREAWRFGELLLATEKDTGAKCTALFPTNSDKRKPAETGFRSFALGDYRVDGDVYSTNGPLYEWRVAGLTMGESHEPRVGLTGAGWDLLRGIAGISVEEPHPYNAARVFFEHLANFAPEDWRGFTEIISAIGSGGASRQDVLAHVAQAWPSWTNNEVSTNAAGYIARAREWGLIEPKQTKSKYHLTPLGHEHSTGGKQ</sequence>
<accession>A0A3G8JRT4</accession>
<keyword evidence="3" id="KW-1185">Reference proteome</keyword>
<dbReference type="OrthoDB" id="5182064at2"/>
<organism evidence="2 3">
    <name type="scientific">Gordonia insulae</name>
    <dbReference type="NCBI Taxonomy" id="2420509"/>
    <lineage>
        <taxon>Bacteria</taxon>
        <taxon>Bacillati</taxon>
        <taxon>Actinomycetota</taxon>
        <taxon>Actinomycetes</taxon>
        <taxon>Mycobacteriales</taxon>
        <taxon>Gordoniaceae</taxon>
        <taxon>Gordonia</taxon>
    </lineage>
</organism>